<comment type="subcellular location">
    <subcellularLocation>
        <location evidence="1">Cell membrane</location>
        <topology evidence="1">Multi-pass membrane protein</topology>
    </subcellularLocation>
</comment>
<evidence type="ECO:0000256" key="4">
    <source>
        <dbReference type="ARBA" id="ARBA00022692"/>
    </source>
</evidence>
<dbReference type="STRING" id="310780.SAMN05216267_102279"/>
<feature type="transmembrane region" description="Helical" evidence="8">
    <location>
        <begin position="175"/>
        <end position="199"/>
    </location>
</feature>
<feature type="transmembrane region" description="Helical" evidence="8">
    <location>
        <begin position="285"/>
        <end position="305"/>
    </location>
</feature>
<dbReference type="Pfam" id="PF07690">
    <property type="entry name" value="MFS_1"/>
    <property type="match status" value="1"/>
</dbReference>
<reference evidence="10 11" key="1">
    <citation type="submission" date="2016-10" db="EMBL/GenBank/DDBJ databases">
        <authorList>
            <person name="de Groot N.N."/>
        </authorList>
    </citation>
    <scope>NUCLEOTIDE SEQUENCE [LARGE SCALE GENOMIC DNA]</scope>
    <source>
        <strain evidence="10 11">CGMCC 4.2026</strain>
    </source>
</reference>
<dbReference type="Gene3D" id="1.20.1250.20">
    <property type="entry name" value="MFS general substrate transporter like domains"/>
    <property type="match status" value="1"/>
</dbReference>
<feature type="transmembrane region" description="Helical" evidence="8">
    <location>
        <begin position="317"/>
        <end position="334"/>
    </location>
</feature>
<evidence type="ECO:0000256" key="5">
    <source>
        <dbReference type="ARBA" id="ARBA00022989"/>
    </source>
</evidence>
<dbReference type="InterPro" id="IPR020846">
    <property type="entry name" value="MFS_dom"/>
</dbReference>
<evidence type="ECO:0000256" key="2">
    <source>
        <dbReference type="ARBA" id="ARBA00022448"/>
    </source>
</evidence>
<accession>A0A1H8NIT7</accession>
<keyword evidence="6 8" id="KW-0472">Membrane</keyword>
<keyword evidence="5 8" id="KW-1133">Transmembrane helix</keyword>
<dbReference type="PANTHER" id="PTHR23517:SF13">
    <property type="entry name" value="MAJOR FACILITATOR SUPERFAMILY MFS_1"/>
    <property type="match status" value="1"/>
</dbReference>
<feature type="transmembrane region" description="Helical" evidence="8">
    <location>
        <begin position="211"/>
        <end position="231"/>
    </location>
</feature>
<dbReference type="InterPro" id="IPR011701">
    <property type="entry name" value="MFS"/>
</dbReference>
<dbReference type="GO" id="GO:0022857">
    <property type="term" value="F:transmembrane transporter activity"/>
    <property type="evidence" value="ECO:0007669"/>
    <property type="project" value="InterPro"/>
</dbReference>
<feature type="transmembrane region" description="Helical" evidence="8">
    <location>
        <begin position="142"/>
        <end position="163"/>
    </location>
</feature>
<dbReference type="PANTHER" id="PTHR23517">
    <property type="entry name" value="RESISTANCE PROTEIN MDTM, PUTATIVE-RELATED-RELATED"/>
    <property type="match status" value="1"/>
</dbReference>
<evidence type="ECO:0000313" key="10">
    <source>
        <dbReference type="EMBL" id="SEO29358.1"/>
    </source>
</evidence>
<keyword evidence="2" id="KW-0813">Transport</keyword>
<feature type="transmembrane region" description="Helical" evidence="8">
    <location>
        <begin position="410"/>
        <end position="428"/>
    </location>
</feature>
<evidence type="ECO:0000259" key="9">
    <source>
        <dbReference type="PROSITE" id="PS50850"/>
    </source>
</evidence>
<proteinExistence type="predicted"/>
<keyword evidence="3" id="KW-1003">Cell membrane</keyword>
<feature type="transmembrane region" description="Helical" evidence="8">
    <location>
        <begin position="379"/>
        <end position="404"/>
    </location>
</feature>
<evidence type="ECO:0000313" key="11">
    <source>
        <dbReference type="Proteomes" id="UP000181951"/>
    </source>
</evidence>
<dbReference type="InterPro" id="IPR050171">
    <property type="entry name" value="MFS_Transporters"/>
</dbReference>
<feature type="transmembrane region" description="Helical" evidence="8">
    <location>
        <begin position="42"/>
        <end position="61"/>
    </location>
</feature>
<dbReference type="Proteomes" id="UP000181951">
    <property type="component" value="Unassembled WGS sequence"/>
</dbReference>
<dbReference type="RefSeq" id="WP_079138639.1">
    <property type="nucleotide sequence ID" value="NZ_FODD01000022.1"/>
</dbReference>
<dbReference type="SUPFAM" id="SSF103473">
    <property type="entry name" value="MFS general substrate transporter"/>
    <property type="match status" value="1"/>
</dbReference>
<evidence type="ECO:0000256" key="7">
    <source>
        <dbReference type="SAM" id="MobiDB-lite"/>
    </source>
</evidence>
<feature type="region of interest" description="Disordered" evidence="7">
    <location>
        <begin position="1"/>
        <end position="36"/>
    </location>
</feature>
<evidence type="ECO:0000256" key="1">
    <source>
        <dbReference type="ARBA" id="ARBA00004651"/>
    </source>
</evidence>
<feature type="transmembrane region" description="Helical" evidence="8">
    <location>
        <begin position="113"/>
        <end position="136"/>
    </location>
</feature>
<dbReference type="AlphaFoldDB" id="A0A1H8NIT7"/>
<name>A0A1H8NIT7_9ACTN</name>
<protein>
    <submittedName>
        <fullName evidence="10">Predicted arabinose efflux permease, MFS family</fullName>
    </submittedName>
</protein>
<keyword evidence="4 8" id="KW-0812">Transmembrane</keyword>
<gene>
    <name evidence="10" type="ORF">SAMN05216267_102279</name>
</gene>
<feature type="transmembrane region" description="Helical" evidence="8">
    <location>
        <begin position="81"/>
        <end position="101"/>
    </location>
</feature>
<keyword evidence="11" id="KW-1185">Reference proteome</keyword>
<dbReference type="EMBL" id="FODD01000022">
    <property type="protein sequence ID" value="SEO29358.1"/>
    <property type="molecule type" value="Genomic_DNA"/>
</dbReference>
<feature type="transmembrane region" description="Helical" evidence="8">
    <location>
        <begin position="340"/>
        <end position="359"/>
    </location>
</feature>
<evidence type="ECO:0000256" key="3">
    <source>
        <dbReference type="ARBA" id="ARBA00022475"/>
    </source>
</evidence>
<evidence type="ECO:0000256" key="8">
    <source>
        <dbReference type="SAM" id="Phobius"/>
    </source>
</evidence>
<organism evidence="10 11">
    <name type="scientific">Actinacidiphila rubida</name>
    <dbReference type="NCBI Taxonomy" id="310780"/>
    <lineage>
        <taxon>Bacteria</taxon>
        <taxon>Bacillati</taxon>
        <taxon>Actinomycetota</taxon>
        <taxon>Actinomycetes</taxon>
        <taxon>Kitasatosporales</taxon>
        <taxon>Streptomycetaceae</taxon>
        <taxon>Actinacidiphila</taxon>
    </lineage>
</organism>
<dbReference type="InterPro" id="IPR036259">
    <property type="entry name" value="MFS_trans_sf"/>
</dbReference>
<dbReference type="GO" id="GO:0005886">
    <property type="term" value="C:plasma membrane"/>
    <property type="evidence" value="ECO:0007669"/>
    <property type="project" value="UniProtKB-SubCell"/>
</dbReference>
<feature type="domain" description="Major facilitator superfamily (MFS) profile" evidence="9">
    <location>
        <begin position="46"/>
        <end position="436"/>
    </location>
</feature>
<sequence length="439" mass="44914">MALPSVRTAERPSPNQPEAPRSGGRFAPRQPSARRSHRLPQVSHGLGFWFAAAGFAALMAFGTAPTPLWPLYEARDGFGSTTITVAFGVLVVGAAFGFVGLGHLSDRFGRRRVVVPALAVAVVAAVVLTLWTSLAGLLTGRVLNGVAIGLMASTATTYLHDLYQQEHPDRPTSTVPGTVATVANLGGLALGPLAAGTIAQWLPHPLETTQISFAAAMTVCLVLALTTPETVDRRAGGAKRPPRFALRPRATGAFAAACLLGFSSFALLGLVSSLGAVILHTELGITSHAVAGLAPFLMFAASAVAQMVLGRMRPAPMAATGAVAFVAGLALVTLSLYQPVLWLFLVAVTVAGAGAGVLFKGGVLRVAASAQPDSRAGVLALYFAASYLGLGGPAILFSLAIHHAGVPTTMAGFATVLSAVAIAAALAATRLTPRKNRAV</sequence>
<evidence type="ECO:0000256" key="6">
    <source>
        <dbReference type="ARBA" id="ARBA00023136"/>
    </source>
</evidence>
<dbReference type="OrthoDB" id="3177957at2"/>
<feature type="transmembrane region" description="Helical" evidence="8">
    <location>
        <begin position="252"/>
        <end position="279"/>
    </location>
</feature>
<dbReference type="PROSITE" id="PS50850">
    <property type="entry name" value="MFS"/>
    <property type="match status" value="1"/>
</dbReference>